<sequence length="63" mass="7193">MRQCHLWHPNRSSATQDPCLHGVGNALEDAYSALVDDTLPEDWNRLIAQLAERVDHVEQPEEN</sequence>
<dbReference type="EMBL" id="JAUSVV010000001">
    <property type="protein sequence ID" value="MDQ0440575.1"/>
    <property type="molecule type" value="Genomic_DNA"/>
</dbReference>
<keyword evidence="2" id="KW-1185">Reference proteome</keyword>
<comment type="caution">
    <text evidence="1">The sequence shown here is derived from an EMBL/GenBank/DDBJ whole genome shotgun (WGS) entry which is preliminary data.</text>
</comment>
<gene>
    <name evidence="1" type="ORF">QO016_000052</name>
</gene>
<dbReference type="Proteomes" id="UP001236369">
    <property type="component" value="Unassembled WGS sequence"/>
</dbReference>
<name>A0ABU0HFR5_9HYPH</name>
<organism evidence="1 2">
    <name type="scientific">Methylobacterium persicinum</name>
    <dbReference type="NCBI Taxonomy" id="374426"/>
    <lineage>
        <taxon>Bacteria</taxon>
        <taxon>Pseudomonadati</taxon>
        <taxon>Pseudomonadota</taxon>
        <taxon>Alphaproteobacteria</taxon>
        <taxon>Hyphomicrobiales</taxon>
        <taxon>Methylobacteriaceae</taxon>
        <taxon>Methylobacterium</taxon>
    </lineage>
</organism>
<accession>A0ABU0HFR5</accession>
<evidence type="ECO:0000313" key="1">
    <source>
        <dbReference type="EMBL" id="MDQ0440575.1"/>
    </source>
</evidence>
<protein>
    <recommendedName>
        <fullName evidence="3">Anti-sigma factor NepR domain-containing protein</fullName>
    </recommendedName>
</protein>
<reference evidence="1 2" key="1">
    <citation type="submission" date="2023-07" db="EMBL/GenBank/DDBJ databases">
        <title>Genomic Encyclopedia of Type Strains, Phase IV (KMG-IV): sequencing the most valuable type-strain genomes for metagenomic binning, comparative biology and taxonomic classification.</title>
        <authorList>
            <person name="Goeker M."/>
        </authorList>
    </citation>
    <scope>NUCLEOTIDE SEQUENCE [LARGE SCALE GENOMIC DNA]</scope>
    <source>
        <strain evidence="1 2">DSM 19562</strain>
    </source>
</reference>
<evidence type="ECO:0000313" key="2">
    <source>
        <dbReference type="Proteomes" id="UP001236369"/>
    </source>
</evidence>
<proteinExistence type="predicted"/>
<evidence type="ECO:0008006" key="3">
    <source>
        <dbReference type="Google" id="ProtNLM"/>
    </source>
</evidence>